<feature type="transmembrane region" description="Helical" evidence="2">
    <location>
        <begin position="399"/>
        <end position="419"/>
    </location>
</feature>
<gene>
    <name evidence="3" type="ORF">CCHR01_10991</name>
</gene>
<feature type="transmembrane region" description="Helical" evidence="2">
    <location>
        <begin position="493"/>
        <end position="513"/>
    </location>
</feature>
<feature type="region of interest" description="Disordered" evidence="1">
    <location>
        <begin position="536"/>
        <end position="608"/>
    </location>
</feature>
<accession>A0AAD9AE23</accession>
<dbReference type="Proteomes" id="UP001243330">
    <property type="component" value="Unassembled WGS sequence"/>
</dbReference>
<keyword evidence="2" id="KW-0472">Membrane</keyword>
<comment type="caution">
    <text evidence="3">The sequence shown here is derived from an EMBL/GenBank/DDBJ whole genome shotgun (WGS) entry which is preliminary data.</text>
</comment>
<proteinExistence type="predicted"/>
<feature type="transmembrane region" description="Helical" evidence="2">
    <location>
        <begin position="202"/>
        <end position="222"/>
    </location>
</feature>
<keyword evidence="2" id="KW-1133">Transmembrane helix</keyword>
<protein>
    <submittedName>
        <fullName evidence="3">Uncharacterized protein</fullName>
    </submittedName>
</protein>
<evidence type="ECO:0000256" key="1">
    <source>
        <dbReference type="SAM" id="MobiDB-lite"/>
    </source>
</evidence>
<dbReference type="EMBL" id="JAQOWY010000238">
    <property type="protein sequence ID" value="KAK1846388.1"/>
    <property type="molecule type" value="Genomic_DNA"/>
</dbReference>
<sequence length="608" mass="68785">MSANHTLAIELVSDRYALVNATSGFTWPEALKDTLPNDDSQSLTIKIANQTSSDYYYYSDTTQYNYAKHCKDSLFFPPSRVYDCAAIAVSAILVQEGGYKTDPGNIRKANQSLEFGDLESFDGFGVIRQILECTRSSCQGPTTEHGRLLEDQFGPCGEDIKDLPESFSKVEDLSKILSPLESLCAQVTREPEPDISGPGITMAYIMQIALGAWFMLFSILIPQHPKYSFAVKIAKAVRRLKKRGHRQGASREGRTEAWMERLRASRFSVALFSSLVEFQEAQVFFTLAVQLASVSMMVFNDSLGAVRIDWRAAKLFQAGNTLVVLLVQGELQRRKMHWWYTYLLTLIVCVFCLTITQLGTETEYPGFKELPGCGKSTASILETCRSGTYSSEGFQTDAMAGYSTFYFTTVLVGISFMSFDQIARIRRLHDWVAQRVESWREKSRVLKWMFKTASIFWSLLWFFMNCFLAYLLFGTTYIILDKVGGTLRKKDKWTFGQIVAVLLWAPVVFKYFYLNIFGVKEGVGNRIDSHYKVVRKGDDKPSQQSTDQIPLTDTGYKNVPNNEDGREYVGLEDPRTPKWGRQYSASSRDGASSVGITEPQSFPWSNPR</sequence>
<feature type="transmembrane region" description="Helical" evidence="2">
    <location>
        <begin position="339"/>
        <end position="359"/>
    </location>
</feature>
<name>A0AAD9AE23_9PEZI</name>
<organism evidence="3 4">
    <name type="scientific">Colletotrichum chrysophilum</name>
    <dbReference type="NCBI Taxonomy" id="1836956"/>
    <lineage>
        <taxon>Eukaryota</taxon>
        <taxon>Fungi</taxon>
        <taxon>Dikarya</taxon>
        <taxon>Ascomycota</taxon>
        <taxon>Pezizomycotina</taxon>
        <taxon>Sordariomycetes</taxon>
        <taxon>Hypocreomycetidae</taxon>
        <taxon>Glomerellales</taxon>
        <taxon>Glomerellaceae</taxon>
        <taxon>Colletotrichum</taxon>
        <taxon>Colletotrichum gloeosporioides species complex</taxon>
    </lineage>
</organism>
<keyword evidence="4" id="KW-1185">Reference proteome</keyword>
<feature type="compositionally biased region" description="Basic and acidic residues" evidence="1">
    <location>
        <begin position="563"/>
        <end position="576"/>
    </location>
</feature>
<feature type="compositionally biased region" description="Polar residues" evidence="1">
    <location>
        <begin position="583"/>
        <end position="608"/>
    </location>
</feature>
<reference evidence="3" key="1">
    <citation type="submission" date="2023-01" db="EMBL/GenBank/DDBJ databases">
        <title>Colletotrichum chrysophilum M932 genome sequence.</title>
        <authorList>
            <person name="Baroncelli R."/>
        </authorList>
    </citation>
    <scope>NUCLEOTIDE SEQUENCE</scope>
    <source>
        <strain evidence="3">M932</strain>
    </source>
</reference>
<feature type="compositionally biased region" description="Polar residues" evidence="1">
    <location>
        <begin position="542"/>
        <end position="551"/>
    </location>
</feature>
<dbReference type="AlphaFoldDB" id="A0AAD9AE23"/>
<feature type="transmembrane region" description="Helical" evidence="2">
    <location>
        <begin position="448"/>
        <end position="473"/>
    </location>
</feature>
<evidence type="ECO:0000313" key="4">
    <source>
        <dbReference type="Proteomes" id="UP001243330"/>
    </source>
</evidence>
<evidence type="ECO:0000256" key="2">
    <source>
        <dbReference type="SAM" id="Phobius"/>
    </source>
</evidence>
<keyword evidence="2" id="KW-0812">Transmembrane</keyword>
<evidence type="ECO:0000313" key="3">
    <source>
        <dbReference type="EMBL" id="KAK1846388.1"/>
    </source>
</evidence>